<evidence type="ECO:0000259" key="2">
    <source>
        <dbReference type="PROSITE" id="PS50279"/>
    </source>
</evidence>
<dbReference type="PRINTS" id="PR00759">
    <property type="entry name" value="BASICPTASE"/>
</dbReference>
<dbReference type="AlphaFoldDB" id="A0A2H1BWW6"/>
<feature type="domain" description="BPTI/Kunitz inhibitor" evidence="2">
    <location>
        <begin position="88"/>
        <end position="138"/>
    </location>
</feature>
<feature type="domain" description="BPTI/Kunitz inhibitor" evidence="2">
    <location>
        <begin position="36"/>
        <end position="86"/>
    </location>
</feature>
<dbReference type="CDD" id="cd00109">
    <property type="entry name" value="Kunitz-type"/>
    <property type="match status" value="2"/>
</dbReference>
<dbReference type="InterPro" id="IPR050098">
    <property type="entry name" value="TFPI/VKTCI-like"/>
</dbReference>
<dbReference type="GO" id="GO:0004867">
    <property type="term" value="F:serine-type endopeptidase inhibitor activity"/>
    <property type="evidence" value="ECO:0007669"/>
    <property type="project" value="InterPro"/>
</dbReference>
<name>A0A2H1BWW6_FASHE</name>
<dbReference type="SMART" id="SM00131">
    <property type="entry name" value="KU"/>
    <property type="match status" value="2"/>
</dbReference>
<keyword evidence="4" id="KW-1185">Reference proteome</keyword>
<dbReference type="EMBL" id="JXXN02004964">
    <property type="protein sequence ID" value="THD20208.1"/>
    <property type="molecule type" value="Genomic_DNA"/>
</dbReference>
<dbReference type="Pfam" id="PF00014">
    <property type="entry name" value="Kunitz_BPTI"/>
    <property type="match status" value="2"/>
</dbReference>
<evidence type="ECO:0000256" key="1">
    <source>
        <dbReference type="ARBA" id="ARBA00023157"/>
    </source>
</evidence>
<gene>
    <name evidence="3" type="ORF">D915_009086</name>
</gene>
<evidence type="ECO:0000313" key="4">
    <source>
        <dbReference type="Proteomes" id="UP000230066"/>
    </source>
</evidence>
<dbReference type="InterPro" id="IPR002223">
    <property type="entry name" value="Kunitz_BPTI"/>
</dbReference>
<dbReference type="PANTHER" id="PTHR10083:SF374">
    <property type="entry name" value="BPTI_KUNITZ INHIBITOR DOMAIN-CONTAINING PROTEIN"/>
    <property type="match status" value="1"/>
</dbReference>
<accession>A0A2H1BWW6</accession>
<evidence type="ECO:0000313" key="3">
    <source>
        <dbReference type="EMBL" id="THD20208.1"/>
    </source>
</evidence>
<dbReference type="Proteomes" id="UP000230066">
    <property type="component" value="Unassembled WGS sequence"/>
</dbReference>
<dbReference type="PROSITE" id="PS00280">
    <property type="entry name" value="BPTI_KUNITZ_1"/>
    <property type="match status" value="2"/>
</dbReference>
<dbReference type="PANTHER" id="PTHR10083">
    <property type="entry name" value="KUNITZ-TYPE PROTEASE INHIBITOR-RELATED"/>
    <property type="match status" value="1"/>
</dbReference>
<comment type="caution">
    <text evidence="3">The sequence shown here is derived from an EMBL/GenBank/DDBJ whole genome shotgun (WGS) entry which is preliminary data.</text>
</comment>
<protein>
    <recommendedName>
        <fullName evidence="2">BPTI/Kunitz inhibitor domain-containing protein</fullName>
    </recommendedName>
</protein>
<dbReference type="InterPro" id="IPR020901">
    <property type="entry name" value="Prtase_inh_Kunz-CS"/>
</dbReference>
<dbReference type="SUPFAM" id="SSF57362">
    <property type="entry name" value="BPTI-like"/>
    <property type="match status" value="2"/>
</dbReference>
<dbReference type="Gene3D" id="4.10.410.10">
    <property type="entry name" value="Pancreatic trypsin inhibitor Kunitz domain"/>
    <property type="match status" value="2"/>
</dbReference>
<dbReference type="PROSITE" id="PS50279">
    <property type="entry name" value="BPTI_KUNITZ_2"/>
    <property type="match status" value="2"/>
</dbReference>
<organism evidence="3 4">
    <name type="scientific">Fasciola hepatica</name>
    <name type="common">Liver fluke</name>
    <dbReference type="NCBI Taxonomy" id="6192"/>
    <lineage>
        <taxon>Eukaryota</taxon>
        <taxon>Metazoa</taxon>
        <taxon>Spiralia</taxon>
        <taxon>Lophotrochozoa</taxon>
        <taxon>Platyhelminthes</taxon>
        <taxon>Trematoda</taxon>
        <taxon>Digenea</taxon>
        <taxon>Plagiorchiida</taxon>
        <taxon>Echinostomata</taxon>
        <taxon>Echinostomatoidea</taxon>
        <taxon>Fasciolidae</taxon>
        <taxon>Fasciola</taxon>
    </lineage>
</organism>
<keyword evidence="1" id="KW-1015">Disulfide bond</keyword>
<proteinExistence type="predicted"/>
<dbReference type="InterPro" id="IPR036880">
    <property type="entry name" value="Kunitz_BPTI_sf"/>
</dbReference>
<dbReference type="GO" id="GO:0005615">
    <property type="term" value="C:extracellular space"/>
    <property type="evidence" value="ECO:0007669"/>
    <property type="project" value="TreeGrafter"/>
</dbReference>
<reference evidence="3" key="1">
    <citation type="submission" date="2019-03" db="EMBL/GenBank/DDBJ databases">
        <title>Improved annotation for the trematode Fasciola hepatica.</title>
        <authorList>
            <person name="Choi Y.-J."/>
            <person name="Martin J."/>
            <person name="Mitreva M."/>
        </authorList>
    </citation>
    <scope>NUCLEOTIDE SEQUENCE [LARGE SCALE GENOMIC DNA]</scope>
</reference>
<sequence>MSNSQFNMYALDIAIIAFSVTTLFSSTAVVGQSLECYELRDPGSCKALMPRFYWNQTTKGCEVFNYGGCQGTKNNFKTMKECLQKCHCKQPILVGECRARLISYGWNNETQKCESFFYRGCNGNTNRYYTEEQCQAKCSQK</sequence>